<evidence type="ECO:0000256" key="9">
    <source>
        <dbReference type="ARBA" id="ARBA00023319"/>
    </source>
</evidence>
<dbReference type="InterPro" id="IPR051755">
    <property type="entry name" value="Ig-like_CS_Receptor"/>
</dbReference>
<dbReference type="SMART" id="SM00406">
    <property type="entry name" value="IGv"/>
    <property type="match status" value="1"/>
</dbReference>
<evidence type="ECO:0000256" key="7">
    <source>
        <dbReference type="ARBA" id="ARBA00023157"/>
    </source>
</evidence>
<dbReference type="FunFam" id="2.60.40.10:FF:000490">
    <property type="entry name" value="Signal-regulatory protein beta 1"/>
    <property type="match status" value="1"/>
</dbReference>
<dbReference type="SMART" id="SM00407">
    <property type="entry name" value="IGc1"/>
    <property type="match status" value="2"/>
</dbReference>
<dbReference type="RefSeq" id="XP_032151537.1">
    <property type="nucleotide sequence ID" value="XM_032295646.1"/>
</dbReference>
<comment type="subcellular location">
    <subcellularLocation>
        <location evidence="1">Membrane</location>
        <topology evidence="1">Single-pass type I membrane protein</topology>
    </subcellularLocation>
</comment>
<dbReference type="CDD" id="cd16097">
    <property type="entry name" value="IgV_SIRP"/>
    <property type="match status" value="1"/>
</dbReference>
<dbReference type="GO" id="GO:0016020">
    <property type="term" value="C:membrane"/>
    <property type="evidence" value="ECO:0007669"/>
    <property type="project" value="UniProtKB-SubCell"/>
</dbReference>
<feature type="domain" description="Ig-like" evidence="12">
    <location>
        <begin position="13"/>
        <end position="119"/>
    </location>
</feature>
<dbReference type="SMART" id="SM00409">
    <property type="entry name" value="IG"/>
    <property type="match status" value="2"/>
</dbReference>
<evidence type="ECO:0000259" key="12">
    <source>
        <dbReference type="PROSITE" id="PS50835"/>
    </source>
</evidence>
<evidence type="ECO:0000256" key="8">
    <source>
        <dbReference type="ARBA" id="ARBA00023180"/>
    </source>
</evidence>
<dbReference type="InterPro" id="IPR003597">
    <property type="entry name" value="Ig_C1-set"/>
</dbReference>
<evidence type="ECO:0000256" key="10">
    <source>
        <dbReference type="SAM" id="Phobius"/>
    </source>
</evidence>
<evidence type="ECO:0000256" key="4">
    <source>
        <dbReference type="ARBA" id="ARBA00022737"/>
    </source>
</evidence>
<keyword evidence="13" id="KW-1185">Reference proteome</keyword>
<evidence type="ECO:0000313" key="14">
    <source>
        <dbReference type="RefSeq" id="XP_032151537.1"/>
    </source>
</evidence>
<dbReference type="InterPro" id="IPR013106">
    <property type="entry name" value="Ig_V-set"/>
</dbReference>
<dbReference type="PANTHER" id="PTHR19971">
    <property type="entry name" value="SIGNAL-REGULATORY PROTEIN BETA"/>
    <property type="match status" value="1"/>
</dbReference>
<evidence type="ECO:0000256" key="5">
    <source>
        <dbReference type="ARBA" id="ARBA00022989"/>
    </source>
</evidence>
<dbReference type="GeneID" id="116563021"/>
<dbReference type="InterPro" id="IPR036179">
    <property type="entry name" value="Ig-like_dom_sf"/>
</dbReference>
<dbReference type="AlphaFoldDB" id="A0A6J3J9I3"/>
<feature type="domain" description="Ig-like" evidence="12">
    <location>
        <begin position="251"/>
        <end position="345"/>
    </location>
</feature>
<dbReference type="Gene3D" id="2.60.40.10">
    <property type="entry name" value="Immunoglobulins"/>
    <property type="match status" value="3"/>
</dbReference>
<keyword evidence="3 11" id="KW-0732">Signal</keyword>
<dbReference type="Pfam" id="PF07654">
    <property type="entry name" value="C1-set"/>
    <property type="match status" value="2"/>
</dbReference>
<keyword evidence="4" id="KW-0677">Repeat</keyword>
<gene>
    <name evidence="14" type="primary">LOC116563021</name>
</gene>
<proteinExistence type="predicted"/>
<keyword evidence="5 10" id="KW-1133">Transmembrane helix</keyword>
<evidence type="ECO:0000256" key="6">
    <source>
        <dbReference type="ARBA" id="ARBA00023136"/>
    </source>
</evidence>
<dbReference type="InterPro" id="IPR007110">
    <property type="entry name" value="Ig-like_dom"/>
</dbReference>
<dbReference type="InterPro" id="IPR003599">
    <property type="entry name" value="Ig_sub"/>
</dbReference>
<evidence type="ECO:0000256" key="11">
    <source>
        <dbReference type="SAM" id="SignalP"/>
    </source>
</evidence>
<keyword evidence="9" id="KW-0393">Immunoglobulin domain</keyword>
<keyword evidence="8" id="KW-0325">Glycoprotein</keyword>
<feature type="chain" id="PRO_5026985057" evidence="11">
    <location>
        <begin position="29"/>
        <end position="396"/>
    </location>
</feature>
<evidence type="ECO:0000256" key="1">
    <source>
        <dbReference type="ARBA" id="ARBA00004479"/>
    </source>
</evidence>
<dbReference type="Pfam" id="PF07686">
    <property type="entry name" value="V-set"/>
    <property type="match status" value="1"/>
</dbReference>
<dbReference type="Proteomes" id="UP000504640">
    <property type="component" value="Unplaced"/>
</dbReference>
<feature type="transmembrane region" description="Helical" evidence="10">
    <location>
        <begin position="369"/>
        <end position="392"/>
    </location>
</feature>
<keyword evidence="6 10" id="KW-0472">Membrane</keyword>
<keyword evidence="7" id="KW-1015">Disulfide bond</keyword>
<evidence type="ECO:0000256" key="2">
    <source>
        <dbReference type="ARBA" id="ARBA00022692"/>
    </source>
</evidence>
<protein>
    <submittedName>
        <fullName evidence="14">Signal-regulatory protein beta-1-like isoform X1</fullName>
    </submittedName>
</protein>
<name>A0A6J3J9I3_SAPAP</name>
<keyword evidence="2 10" id="KW-0812">Transmembrane</keyword>
<reference evidence="14" key="1">
    <citation type="submission" date="2025-08" db="UniProtKB">
        <authorList>
            <consortium name="RefSeq"/>
        </authorList>
    </citation>
    <scope>IDENTIFICATION</scope>
    <source>
        <tissue evidence="14">Blood</tissue>
    </source>
</reference>
<organism evidence="13 14">
    <name type="scientific">Sapajus apella</name>
    <name type="common">Brown-capped capuchin</name>
    <name type="synonym">Cebus apella</name>
    <dbReference type="NCBI Taxonomy" id="9515"/>
    <lineage>
        <taxon>Eukaryota</taxon>
        <taxon>Metazoa</taxon>
        <taxon>Chordata</taxon>
        <taxon>Craniata</taxon>
        <taxon>Vertebrata</taxon>
        <taxon>Euteleostomi</taxon>
        <taxon>Mammalia</taxon>
        <taxon>Eutheria</taxon>
        <taxon>Euarchontoglires</taxon>
        <taxon>Primates</taxon>
        <taxon>Haplorrhini</taxon>
        <taxon>Platyrrhini</taxon>
        <taxon>Cebidae</taxon>
        <taxon>Cebinae</taxon>
        <taxon>Sapajus</taxon>
    </lineage>
</organism>
<dbReference type="CDD" id="cd05772">
    <property type="entry name" value="IgC1_SIRP_domain_2"/>
    <property type="match status" value="1"/>
</dbReference>
<sequence length="396" mass="42725">MPNPASWPHPPGPLLLLTLLLGLTGVAGEEELQVMQPEKSVSVAAGETATLLCTVTSLVPVGPTAWFRGAGPGRELIYTQKEGYFPRVTTVADQTKRNNMDHSIRISNITPADAGTYYCVKFRKGSPDTELKSGPGTELSVRAKPSAPVVSGPATRVTPEDTVSFTCESQGFSPRDITLKWFKNGNELSALQTTVDPAGESVSYSIRSTARVGLTRGDVRSQVICEVAHVTLQGDPLRGTASLSEAIQVPPTLEVTQQPMRAENQVNVTCQVKKFYPQSLQLTWLENGNVSRTETASTLIENKDGTYNWASWILVNTCVHRDGVVLTCQVEHDGQPAVSKSLRLEVSAHSKEQGSDVTHGPALAPTAPLLVALLLVPKVLLVVGVFAIYIYWKQKA</sequence>
<dbReference type="FunFam" id="2.60.40.10:FF:000295">
    <property type="entry name" value="Tyrosine-protein phosphatase non-receptor type substrate 1"/>
    <property type="match status" value="1"/>
</dbReference>
<dbReference type="SUPFAM" id="SSF48726">
    <property type="entry name" value="Immunoglobulin"/>
    <property type="match status" value="3"/>
</dbReference>
<feature type="domain" description="Ig-like" evidence="12">
    <location>
        <begin position="145"/>
        <end position="244"/>
    </location>
</feature>
<evidence type="ECO:0000313" key="13">
    <source>
        <dbReference type="Proteomes" id="UP000504640"/>
    </source>
</evidence>
<accession>A0A6J3J9I3</accession>
<feature type="signal peptide" evidence="11">
    <location>
        <begin position="1"/>
        <end position="28"/>
    </location>
</feature>
<dbReference type="FunFam" id="2.60.40.10:FF:000454">
    <property type="entry name" value="Tyrosine-protein phosphatase non-receptor type substrate 1"/>
    <property type="match status" value="1"/>
</dbReference>
<dbReference type="CDD" id="cd16085">
    <property type="entry name" value="IgC1_SIRP_domain_3"/>
    <property type="match status" value="1"/>
</dbReference>
<evidence type="ECO:0000256" key="3">
    <source>
        <dbReference type="ARBA" id="ARBA00022729"/>
    </source>
</evidence>
<dbReference type="PROSITE" id="PS50835">
    <property type="entry name" value="IG_LIKE"/>
    <property type="match status" value="3"/>
</dbReference>
<dbReference type="InterPro" id="IPR013783">
    <property type="entry name" value="Ig-like_fold"/>
</dbReference>